<sequence length="454" mass="48049">MPDPGAGGELHGPDAVPAELARAVARFVEDRIAQAPLGRTVSPSEMSALLEGTITQHGLGPDEAWARFVDRVVPNTVGLDSERYLAFIPVSPSAAGVWMDAAVSAATFSAESWLEAAGAVAAENQTLRWLADVFDMPPTAGGCFMSGGSIGNLSALAVAREQMGERRAVVVADTAHASVANSLHLLGISSDPRHETIVVPTGDDGRFTGAALLDAIGDRRDIGLIVAAAGSTNAGVVDDLAGIADVADRIGAWLHVDGAYGAAAAMVPELRHLFDGLGRADSLIVDPHKWLFAPEGSCALLYQRPELAAAVHTQHGPYIDILHGDEPLWNPSDYGYQLTRRATGLPLWFALAVHGTDAHVRGIRRGVELTRLAARRLSEVAGVSLVMEPQLGVLLFRRAGWGRAEWGAWAHRVLHEGIAFVAPSTWKGEPVGRLVFLHPRTPESVIDELAVTLA</sequence>
<comment type="similarity">
    <text evidence="2">Belongs to the group II decarboxylase family.</text>
</comment>
<dbReference type="Gene3D" id="3.40.640.10">
    <property type="entry name" value="Type I PLP-dependent aspartate aminotransferase-like (Major domain)"/>
    <property type="match status" value="1"/>
</dbReference>
<dbReference type="InterPro" id="IPR015424">
    <property type="entry name" value="PyrdxlP-dep_Trfase"/>
</dbReference>
<evidence type="ECO:0000256" key="2">
    <source>
        <dbReference type="ARBA" id="ARBA00009533"/>
    </source>
</evidence>
<gene>
    <name evidence="6" type="ORF">UFOPK1493_03880</name>
</gene>
<reference evidence="6" key="1">
    <citation type="submission" date="2020-05" db="EMBL/GenBank/DDBJ databases">
        <authorList>
            <person name="Chiriac C."/>
            <person name="Salcher M."/>
            <person name="Ghai R."/>
            <person name="Kavagutti S V."/>
        </authorList>
    </citation>
    <scope>NUCLEOTIDE SEQUENCE</scope>
</reference>
<dbReference type="GO" id="GO:0016831">
    <property type="term" value="F:carboxy-lyase activity"/>
    <property type="evidence" value="ECO:0007669"/>
    <property type="project" value="UniProtKB-KW"/>
</dbReference>
<evidence type="ECO:0000313" key="6">
    <source>
        <dbReference type="EMBL" id="CAB4593624.1"/>
    </source>
</evidence>
<dbReference type="Pfam" id="PF00282">
    <property type="entry name" value="Pyridoxal_deC"/>
    <property type="match status" value="1"/>
</dbReference>
<dbReference type="InterPro" id="IPR010977">
    <property type="entry name" value="Aromatic_deC"/>
</dbReference>
<name>A0A6J6G338_9ZZZZ</name>
<keyword evidence="5" id="KW-0456">Lyase</keyword>
<dbReference type="InterPro" id="IPR015421">
    <property type="entry name" value="PyrdxlP-dep_Trfase_major"/>
</dbReference>
<keyword evidence="3" id="KW-0210">Decarboxylase</keyword>
<dbReference type="InterPro" id="IPR002129">
    <property type="entry name" value="PyrdxlP-dep_de-COase"/>
</dbReference>
<dbReference type="SUPFAM" id="SSF53383">
    <property type="entry name" value="PLP-dependent transferases"/>
    <property type="match status" value="1"/>
</dbReference>
<evidence type="ECO:0000256" key="1">
    <source>
        <dbReference type="ARBA" id="ARBA00001933"/>
    </source>
</evidence>
<dbReference type="AlphaFoldDB" id="A0A6J6G338"/>
<dbReference type="InterPro" id="IPR015422">
    <property type="entry name" value="PyrdxlP-dep_Trfase_small"/>
</dbReference>
<evidence type="ECO:0000256" key="3">
    <source>
        <dbReference type="ARBA" id="ARBA00022793"/>
    </source>
</evidence>
<protein>
    <submittedName>
        <fullName evidence="6">Unannotated protein</fullName>
    </submittedName>
</protein>
<keyword evidence="4" id="KW-0663">Pyridoxal phosphate</keyword>
<evidence type="ECO:0000256" key="5">
    <source>
        <dbReference type="ARBA" id="ARBA00023239"/>
    </source>
</evidence>
<proteinExistence type="inferred from homology"/>
<dbReference type="PANTHER" id="PTHR11999">
    <property type="entry name" value="GROUP II PYRIDOXAL-5-PHOSPHATE DECARBOXYLASE"/>
    <property type="match status" value="1"/>
</dbReference>
<dbReference type="Gene3D" id="3.90.1150.10">
    <property type="entry name" value="Aspartate Aminotransferase, domain 1"/>
    <property type="match status" value="1"/>
</dbReference>
<accession>A0A6J6G338</accession>
<dbReference type="GO" id="GO:0019752">
    <property type="term" value="P:carboxylic acid metabolic process"/>
    <property type="evidence" value="ECO:0007669"/>
    <property type="project" value="InterPro"/>
</dbReference>
<organism evidence="6">
    <name type="scientific">freshwater metagenome</name>
    <dbReference type="NCBI Taxonomy" id="449393"/>
    <lineage>
        <taxon>unclassified sequences</taxon>
        <taxon>metagenomes</taxon>
        <taxon>ecological metagenomes</taxon>
    </lineage>
</organism>
<evidence type="ECO:0000256" key="4">
    <source>
        <dbReference type="ARBA" id="ARBA00022898"/>
    </source>
</evidence>
<dbReference type="PANTHER" id="PTHR11999:SF70">
    <property type="entry name" value="MIP05841P"/>
    <property type="match status" value="1"/>
</dbReference>
<dbReference type="EMBL" id="CAEZSR010000252">
    <property type="protein sequence ID" value="CAB4593624.1"/>
    <property type="molecule type" value="Genomic_DNA"/>
</dbReference>
<dbReference type="GO" id="GO:0030170">
    <property type="term" value="F:pyridoxal phosphate binding"/>
    <property type="evidence" value="ECO:0007669"/>
    <property type="project" value="InterPro"/>
</dbReference>
<comment type="cofactor">
    <cofactor evidence="1">
        <name>pyridoxal 5'-phosphate</name>
        <dbReference type="ChEBI" id="CHEBI:597326"/>
    </cofactor>
</comment>